<dbReference type="Pfam" id="PF01370">
    <property type="entry name" value="Epimerase"/>
    <property type="match status" value="1"/>
</dbReference>
<dbReference type="AlphaFoldDB" id="A0A561E1B1"/>
<evidence type="ECO:0000256" key="3">
    <source>
        <dbReference type="ARBA" id="ARBA00023027"/>
    </source>
</evidence>
<dbReference type="RefSeq" id="WP_170226606.1">
    <property type="nucleotide sequence ID" value="NZ_VIVQ01000003.1"/>
</dbReference>
<evidence type="ECO:0000313" key="6">
    <source>
        <dbReference type="EMBL" id="TWE09415.1"/>
    </source>
</evidence>
<name>A0A561E1B1_9MICO</name>
<organism evidence="6 7">
    <name type="scientific">Rudaeicoccus suwonensis</name>
    <dbReference type="NCBI Taxonomy" id="657409"/>
    <lineage>
        <taxon>Bacteria</taxon>
        <taxon>Bacillati</taxon>
        <taxon>Actinomycetota</taxon>
        <taxon>Actinomycetes</taxon>
        <taxon>Micrococcales</taxon>
        <taxon>Dermacoccaceae</taxon>
        <taxon>Rudaeicoccus</taxon>
    </lineage>
</organism>
<evidence type="ECO:0000259" key="5">
    <source>
        <dbReference type="Pfam" id="PF01370"/>
    </source>
</evidence>
<protein>
    <submittedName>
        <fullName evidence="6">NAD-dependent epimerase/dehydratase family protein</fullName>
    </submittedName>
</protein>
<dbReference type="Gene3D" id="3.40.50.720">
    <property type="entry name" value="NAD(P)-binding Rossmann-like Domain"/>
    <property type="match status" value="1"/>
</dbReference>
<comment type="similarity">
    <text evidence="1">Belongs to the NAD(P)-dependent epimerase/dehydratase family.</text>
</comment>
<keyword evidence="7" id="KW-1185">Reference proteome</keyword>
<dbReference type="Proteomes" id="UP000318297">
    <property type="component" value="Unassembled WGS sequence"/>
</dbReference>
<feature type="domain" description="NAD-dependent epimerase/dehydratase" evidence="5">
    <location>
        <begin position="4"/>
        <end position="163"/>
    </location>
</feature>
<gene>
    <name evidence="6" type="ORF">BKA23_3118</name>
</gene>
<sequence>MSTVAVTGARGSLGSDIVPRLITAGYDVLGIDRTECPADTGTLRWQQCDLARALPDLAGCDAVVHLAGVPLEADWATLRAANVDATESVLRAMRIHGVNRIVLASSIHATGFTPVPAPGHLVPADVPARPNTLYGVSKVAMEALARMYHDRWGIDVVCLRIASRFDHPRDARMKHTWLSPADAGRLVIAALSTPEPGFRMVWGVSANSEAWLSGAEGRSIAYLPHDDAVTYDIPDQADPQPWDSTIGGLFSSPHPPSMNDPAGFGHESEGREP</sequence>
<dbReference type="CDD" id="cd08946">
    <property type="entry name" value="SDR_e"/>
    <property type="match status" value="1"/>
</dbReference>
<keyword evidence="2" id="KW-0560">Oxidoreductase</keyword>
<evidence type="ECO:0000313" key="7">
    <source>
        <dbReference type="Proteomes" id="UP000318297"/>
    </source>
</evidence>
<evidence type="ECO:0000256" key="2">
    <source>
        <dbReference type="ARBA" id="ARBA00023002"/>
    </source>
</evidence>
<dbReference type="InterPro" id="IPR020904">
    <property type="entry name" value="Sc_DH/Rdtase_CS"/>
</dbReference>
<reference evidence="6 7" key="1">
    <citation type="submission" date="2019-06" db="EMBL/GenBank/DDBJ databases">
        <title>Sequencing the genomes of 1000 actinobacteria strains.</title>
        <authorList>
            <person name="Klenk H.-P."/>
        </authorList>
    </citation>
    <scope>NUCLEOTIDE SEQUENCE [LARGE SCALE GENOMIC DNA]</scope>
    <source>
        <strain evidence="6 7">DSM 19560</strain>
    </source>
</reference>
<proteinExistence type="inferred from homology"/>
<dbReference type="SUPFAM" id="SSF51735">
    <property type="entry name" value="NAD(P)-binding Rossmann-fold domains"/>
    <property type="match status" value="1"/>
</dbReference>
<dbReference type="GO" id="GO:0016491">
    <property type="term" value="F:oxidoreductase activity"/>
    <property type="evidence" value="ECO:0007669"/>
    <property type="project" value="UniProtKB-KW"/>
</dbReference>
<keyword evidence="3" id="KW-0520">NAD</keyword>
<feature type="region of interest" description="Disordered" evidence="4">
    <location>
        <begin position="234"/>
        <end position="273"/>
    </location>
</feature>
<dbReference type="PROSITE" id="PS00061">
    <property type="entry name" value="ADH_SHORT"/>
    <property type="match status" value="1"/>
</dbReference>
<dbReference type="EMBL" id="VIVQ01000003">
    <property type="protein sequence ID" value="TWE09415.1"/>
    <property type="molecule type" value="Genomic_DNA"/>
</dbReference>
<evidence type="ECO:0000256" key="4">
    <source>
        <dbReference type="SAM" id="MobiDB-lite"/>
    </source>
</evidence>
<accession>A0A561E1B1</accession>
<evidence type="ECO:0000256" key="1">
    <source>
        <dbReference type="ARBA" id="ARBA00007637"/>
    </source>
</evidence>
<dbReference type="InterPro" id="IPR001509">
    <property type="entry name" value="Epimerase_deHydtase"/>
</dbReference>
<dbReference type="InterPro" id="IPR036291">
    <property type="entry name" value="NAD(P)-bd_dom_sf"/>
</dbReference>
<dbReference type="PANTHER" id="PTHR43103">
    <property type="entry name" value="NUCLEOSIDE-DIPHOSPHATE-SUGAR EPIMERASE"/>
    <property type="match status" value="1"/>
</dbReference>
<comment type="caution">
    <text evidence="6">The sequence shown here is derived from an EMBL/GenBank/DDBJ whole genome shotgun (WGS) entry which is preliminary data.</text>
</comment>
<dbReference type="PANTHER" id="PTHR43103:SF5">
    <property type="entry name" value="4-EPIMERASE, PUTATIVE (AFU_ORTHOLOGUE AFUA_7G00360)-RELATED"/>
    <property type="match status" value="1"/>
</dbReference>